<keyword evidence="4" id="KW-1185">Reference proteome</keyword>
<feature type="compositionally biased region" description="Polar residues" evidence="1">
    <location>
        <begin position="296"/>
        <end position="318"/>
    </location>
</feature>
<feature type="transmembrane region" description="Helical" evidence="2">
    <location>
        <begin position="487"/>
        <end position="508"/>
    </location>
</feature>
<feature type="compositionally biased region" description="Low complexity" evidence="1">
    <location>
        <begin position="261"/>
        <end position="275"/>
    </location>
</feature>
<proteinExistence type="predicted"/>
<feature type="region of interest" description="Disordered" evidence="1">
    <location>
        <begin position="261"/>
        <end position="323"/>
    </location>
</feature>
<dbReference type="GeneID" id="63738972"/>
<dbReference type="OrthoDB" id="4468425at2759"/>
<feature type="compositionally biased region" description="Polar residues" evidence="1">
    <location>
        <begin position="194"/>
        <end position="205"/>
    </location>
</feature>
<dbReference type="EMBL" id="AZHE01000010">
    <property type="protein sequence ID" value="KHN97502.1"/>
    <property type="molecule type" value="Genomic_DNA"/>
</dbReference>
<evidence type="ECO:0000256" key="1">
    <source>
        <dbReference type="SAM" id="MobiDB-lite"/>
    </source>
</evidence>
<gene>
    <name evidence="3" type="ORF">MAM_04517</name>
</gene>
<feature type="region of interest" description="Disordered" evidence="1">
    <location>
        <begin position="194"/>
        <end position="232"/>
    </location>
</feature>
<evidence type="ECO:0000313" key="4">
    <source>
        <dbReference type="Proteomes" id="UP000030816"/>
    </source>
</evidence>
<dbReference type="HOGENOM" id="CLU_034566_2_0_1"/>
<keyword evidence="2" id="KW-0472">Membrane</keyword>
<evidence type="ECO:0000313" key="3">
    <source>
        <dbReference type="EMBL" id="KHN97502.1"/>
    </source>
</evidence>
<keyword evidence="2" id="KW-1133">Transmembrane helix</keyword>
<sequence>MDSSVEQLLTPSFTPKTDDLCLFVDAVKSLLDESDIGVISTLADRLRPFRIDLRGDVVEDTCSVKPILVLDYEQSRCPELSVISQNQQAAALTETTNGSIIFQADSAPSGEAGTLTIPDEQLSKYLEITRCNDVSQAQGMDYYYDKQRGVSGGEGLAAAPGDPFLAAIHSLQSAGALQLDSTGMYFDDSGMSSYETTNTDSSSASMALPNMDMAPRENKEPSPGGDLGEYVGDYYVESPHSIHTDPPASYTEITFVKDLSGHGPSSASSASSASLDSDHGGLGPWQATEEMESRSSRNTSPAQSISQTAWHLGTTNPKANDGRTPVDCAAGVLSDGAMQKVFAAARACIRSDYLSLLETNLPRWATDGLWHKTVPPSYQKSGRCEYEKLQKAYSCLCRLDMRMKDDAIRSRMAMVLLHLEYENTYVKWKRGAPGGLKPTTDVGRGTISSMIDDILETTHSQWKNAGSREKSLLRANFHERKRFGKRWWILINALGPSILILCSSKFAAIM</sequence>
<name>A0A0B2WVM4_METAS</name>
<keyword evidence="2" id="KW-0812">Transmembrane</keyword>
<comment type="caution">
    <text evidence="3">The sequence shown here is derived from an EMBL/GenBank/DDBJ whole genome shotgun (WGS) entry which is preliminary data.</text>
</comment>
<accession>A0A0B2WVM4</accession>
<reference evidence="3 4" key="1">
    <citation type="journal article" date="2014" name="Proc. Natl. Acad. Sci. U.S.A.">
        <title>Trajectory and genomic determinants of fungal-pathogen speciation and host adaptation.</title>
        <authorList>
            <person name="Hu X."/>
            <person name="Xiao G."/>
            <person name="Zheng P."/>
            <person name="Shang Y."/>
            <person name="Su Y."/>
            <person name="Zhang X."/>
            <person name="Liu X."/>
            <person name="Zhan S."/>
            <person name="St Leger R.J."/>
            <person name="Wang C."/>
        </authorList>
    </citation>
    <scope>NUCLEOTIDE SEQUENCE [LARGE SCALE GENOMIC DNA]</scope>
    <source>
        <strain evidence="3 4">ARSEF 1941</strain>
    </source>
</reference>
<organism evidence="3 4">
    <name type="scientific">Metarhizium album (strain ARSEF 1941)</name>
    <dbReference type="NCBI Taxonomy" id="1081103"/>
    <lineage>
        <taxon>Eukaryota</taxon>
        <taxon>Fungi</taxon>
        <taxon>Dikarya</taxon>
        <taxon>Ascomycota</taxon>
        <taxon>Pezizomycotina</taxon>
        <taxon>Sordariomycetes</taxon>
        <taxon>Hypocreomycetidae</taxon>
        <taxon>Hypocreales</taxon>
        <taxon>Clavicipitaceae</taxon>
        <taxon>Metarhizium</taxon>
    </lineage>
</organism>
<protein>
    <submittedName>
        <fullName evidence="3">Uncharacterized protein</fullName>
    </submittedName>
</protein>
<dbReference type="RefSeq" id="XP_040678568.1">
    <property type="nucleotide sequence ID" value="XM_040823315.1"/>
</dbReference>
<dbReference type="AlphaFoldDB" id="A0A0B2WVM4"/>
<dbReference type="Proteomes" id="UP000030816">
    <property type="component" value="Unassembled WGS sequence"/>
</dbReference>
<evidence type="ECO:0000256" key="2">
    <source>
        <dbReference type="SAM" id="Phobius"/>
    </source>
</evidence>